<dbReference type="SMART" id="SM00316">
    <property type="entry name" value="S1"/>
    <property type="match status" value="1"/>
</dbReference>
<dbReference type="Pfam" id="PF00575">
    <property type="entry name" value="S1"/>
    <property type="match status" value="1"/>
</dbReference>
<keyword evidence="3" id="KW-0067">ATP-binding</keyword>
<dbReference type="InterPro" id="IPR003029">
    <property type="entry name" value="S1_domain"/>
</dbReference>
<dbReference type="PROSITE" id="PS50126">
    <property type="entry name" value="S1"/>
    <property type="match status" value="1"/>
</dbReference>
<keyword evidence="3" id="KW-0378">Hydrolase</keyword>
<dbReference type="GO" id="GO:0016787">
    <property type="term" value="F:hydrolase activity"/>
    <property type="evidence" value="ECO:0007669"/>
    <property type="project" value="UniProtKB-KW"/>
</dbReference>
<evidence type="ECO:0000259" key="2">
    <source>
        <dbReference type="PROSITE" id="PS50126"/>
    </source>
</evidence>
<gene>
    <name evidence="3" type="primary">PRP22_2</name>
    <name evidence="3" type="ORF">LTR91_013755</name>
</gene>
<dbReference type="InterPro" id="IPR049621">
    <property type="entry name" value="S1_DHX8_helicase"/>
</dbReference>
<accession>A0AAN6KD35</accession>
<dbReference type="EC" id="3.6.4.13" evidence="3"/>
<feature type="non-terminal residue" evidence="3">
    <location>
        <position position="482"/>
    </location>
</feature>
<sequence>MDDFAQLELLSLVSKVTSEINNYMGVADKTIAEFVIAEHAKATDLAPFHAALTEYDFPHSLIDSIDRLVRTLHPDRIRDDARDGKEEPDGKVRGSRSRFTGLSLPDKAPVGESEGEDGAMDDTLALLERMAGPPTARAKASRNGNGRKRSMSPVEHEREHKRHRRPSPPRSSKRNDEYLFEDEFGRTRPHRPSEKHDRDGKRGRNARDSLDEPPRQEPDEQPVLYKIYTGRVTGVKDFGVFVNLQGVKGKVDGLVHVSAMAEHKVNHPSDLVARDQEVKVKVMKVQDKRVSLSMAEVDHVTGEDLNVGRRLQDSGATGANAMGLNGSSEDPFANIRTGVPVVEGKAPGRKPRKRMTSPERWEIRQLIASGVVKAADYPDLDPDHDAIINGEEIEEEEDVDIEVRDDEPPFLAGQTKQSLELSPIRVIKAPDGSMNRAALQGDVLAKERRDLRQSEVQDKAAKEASRTDLGQEWNDPMAAERR</sequence>
<dbReference type="GO" id="GO:0003724">
    <property type="term" value="F:RNA helicase activity"/>
    <property type="evidence" value="ECO:0007669"/>
    <property type="project" value="UniProtKB-EC"/>
</dbReference>
<feature type="compositionally biased region" description="Basic and acidic residues" evidence="1">
    <location>
        <begin position="449"/>
        <end position="466"/>
    </location>
</feature>
<proteinExistence type="predicted"/>
<comment type="caution">
    <text evidence="3">The sequence shown here is derived from an EMBL/GenBank/DDBJ whole genome shotgun (WGS) entry which is preliminary data.</text>
</comment>
<dbReference type="PANTHER" id="PTHR15838:SF1">
    <property type="entry name" value="ZINC FINGER CCHC DOMAIN-CONTAINING PROTEIN 17"/>
    <property type="match status" value="1"/>
</dbReference>
<dbReference type="PANTHER" id="PTHR15838">
    <property type="entry name" value="NUCLEOLAR PROTEIN OF 40 KDA"/>
    <property type="match status" value="1"/>
</dbReference>
<name>A0AAN6KD35_9PEZI</name>
<dbReference type="AlphaFoldDB" id="A0AAN6KD35"/>
<dbReference type="SUPFAM" id="SSF50249">
    <property type="entry name" value="Nucleic acid-binding proteins"/>
    <property type="match status" value="1"/>
</dbReference>
<evidence type="ECO:0000256" key="1">
    <source>
        <dbReference type="SAM" id="MobiDB-lite"/>
    </source>
</evidence>
<keyword evidence="3" id="KW-0547">Nucleotide-binding</keyword>
<keyword evidence="4" id="KW-1185">Reference proteome</keyword>
<feature type="region of interest" description="Disordered" evidence="1">
    <location>
        <begin position="131"/>
        <end position="222"/>
    </location>
</feature>
<feature type="region of interest" description="Disordered" evidence="1">
    <location>
        <begin position="79"/>
        <end position="118"/>
    </location>
</feature>
<feature type="compositionally biased region" description="Basic and acidic residues" evidence="1">
    <location>
        <begin position="79"/>
        <end position="92"/>
    </location>
</feature>
<evidence type="ECO:0000313" key="3">
    <source>
        <dbReference type="EMBL" id="KAK0976051.1"/>
    </source>
</evidence>
<dbReference type="Gene3D" id="2.40.50.140">
    <property type="entry name" value="Nucleic acid-binding proteins"/>
    <property type="match status" value="1"/>
</dbReference>
<dbReference type="EMBL" id="JAUJLE010000142">
    <property type="protein sequence ID" value="KAK0976051.1"/>
    <property type="molecule type" value="Genomic_DNA"/>
</dbReference>
<feature type="region of interest" description="Disordered" evidence="1">
    <location>
        <begin position="449"/>
        <end position="482"/>
    </location>
</feature>
<protein>
    <submittedName>
        <fullName evidence="3">DEAH-box ATP-dependent RNA helicase prp22</fullName>
        <ecNumber evidence="3">3.6.4.13</ecNumber>
    </submittedName>
</protein>
<dbReference type="Proteomes" id="UP001175353">
    <property type="component" value="Unassembled WGS sequence"/>
</dbReference>
<dbReference type="CDD" id="cd05684">
    <property type="entry name" value="S1_DHX8_helicase"/>
    <property type="match status" value="1"/>
</dbReference>
<feature type="domain" description="S1 motif" evidence="2">
    <location>
        <begin position="225"/>
        <end position="295"/>
    </location>
</feature>
<reference evidence="3" key="1">
    <citation type="submission" date="2023-06" db="EMBL/GenBank/DDBJ databases">
        <title>Black Yeasts Isolated from many extreme environments.</title>
        <authorList>
            <person name="Coleine C."/>
            <person name="Stajich J.E."/>
            <person name="Selbmann L."/>
        </authorList>
    </citation>
    <scope>NUCLEOTIDE SEQUENCE</scope>
    <source>
        <strain evidence="3">CCFEE 5200</strain>
    </source>
</reference>
<dbReference type="FunFam" id="2.40.50.140:FF:000061">
    <property type="entry name" value="ATP-dependent RNA helicase DHX8"/>
    <property type="match status" value="1"/>
</dbReference>
<evidence type="ECO:0000313" key="4">
    <source>
        <dbReference type="Proteomes" id="UP001175353"/>
    </source>
</evidence>
<dbReference type="InterPro" id="IPR012340">
    <property type="entry name" value="NA-bd_OB-fold"/>
</dbReference>
<dbReference type="GO" id="GO:0043489">
    <property type="term" value="P:RNA stabilization"/>
    <property type="evidence" value="ECO:0007669"/>
    <property type="project" value="TreeGrafter"/>
</dbReference>
<keyword evidence="3" id="KW-0347">Helicase</keyword>
<organism evidence="3 4">
    <name type="scientific">Friedmanniomyces endolithicus</name>
    <dbReference type="NCBI Taxonomy" id="329885"/>
    <lineage>
        <taxon>Eukaryota</taxon>
        <taxon>Fungi</taxon>
        <taxon>Dikarya</taxon>
        <taxon>Ascomycota</taxon>
        <taxon>Pezizomycotina</taxon>
        <taxon>Dothideomycetes</taxon>
        <taxon>Dothideomycetidae</taxon>
        <taxon>Mycosphaerellales</taxon>
        <taxon>Teratosphaeriaceae</taxon>
        <taxon>Friedmanniomyces</taxon>
    </lineage>
</organism>
<dbReference type="GO" id="GO:0003723">
    <property type="term" value="F:RNA binding"/>
    <property type="evidence" value="ECO:0007669"/>
    <property type="project" value="TreeGrafter"/>
</dbReference>
<feature type="compositionally biased region" description="Basic and acidic residues" evidence="1">
    <location>
        <begin position="173"/>
        <end position="218"/>
    </location>
</feature>